<evidence type="ECO:0000313" key="3">
    <source>
        <dbReference type="Proteomes" id="UP000823775"/>
    </source>
</evidence>
<evidence type="ECO:0000256" key="1">
    <source>
        <dbReference type="SAM" id="Phobius"/>
    </source>
</evidence>
<feature type="non-terminal residue" evidence="2">
    <location>
        <position position="1"/>
    </location>
</feature>
<proteinExistence type="predicted"/>
<keyword evidence="1" id="KW-1133">Transmembrane helix</keyword>
<keyword evidence="1" id="KW-0472">Membrane</keyword>
<dbReference type="Proteomes" id="UP000823775">
    <property type="component" value="Unassembled WGS sequence"/>
</dbReference>
<comment type="caution">
    <text evidence="2">The sequence shown here is derived from an EMBL/GenBank/DDBJ whole genome shotgun (WGS) entry which is preliminary data.</text>
</comment>
<reference evidence="2 3" key="1">
    <citation type="journal article" date="2021" name="BMC Genomics">
        <title>Datura genome reveals duplications of psychoactive alkaloid biosynthetic genes and high mutation rate following tissue culture.</title>
        <authorList>
            <person name="Rajewski A."/>
            <person name="Carter-House D."/>
            <person name="Stajich J."/>
            <person name="Litt A."/>
        </authorList>
    </citation>
    <scope>NUCLEOTIDE SEQUENCE [LARGE SCALE GENOMIC DNA]</scope>
    <source>
        <strain evidence="2">AR-01</strain>
    </source>
</reference>
<name>A0ABS8Y5P6_DATST</name>
<organism evidence="2 3">
    <name type="scientific">Datura stramonium</name>
    <name type="common">Jimsonweed</name>
    <name type="synonym">Common thornapple</name>
    <dbReference type="NCBI Taxonomy" id="4076"/>
    <lineage>
        <taxon>Eukaryota</taxon>
        <taxon>Viridiplantae</taxon>
        <taxon>Streptophyta</taxon>
        <taxon>Embryophyta</taxon>
        <taxon>Tracheophyta</taxon>
        <taxon>Spermatophyta</taxon>
        <taxon>Magnoliopsida</taxon>
        <taxon>eudicotyledons</taxon>
        <taxon>Gunneridae</taxon>
        <taxon>Pentapetalae</taxon>
        <taxon>asterids</taxon>
        <taxon>lamiids</taxon>
        <taxon>Solanales</taxon>
        <taxon>Solanaceae</taxon>
        <taxon>Solanoideae</taxon>
        <taxon>Datureae</taxon>
        <taxon>Datura</taxon>
    </lineage>
</organism>
<gene>
    <name evidence="2" type="ORF">HAX54_013886</name>
</gene>
<accession>A0ABS8Y5P6</accession>
<evidence type="ECO:0000313" key="2">
    <source>
        <dbReference type="EMBL" id="MCE5166000.1"/>
    </source>
</evidence>
<feature type="transmembrane region" description="Helical" evidence="1">
    <location>
        <begin position="30"/>
        <end position="50"/>
    </location>
</feature>
<sequence length="56" mass="6784">FSLKHKINGGFLRKRFKRQWNKAINLWNKIFNFQFASTSLLAFLHIVLLVRSHERI</sequence>
<protein>
    <submittedName>
        <fullName evidence="2">Uncharacterized protein</fullName>
    </submittedName>
</protein>
<dbReference type="EMBL" id="JACEIK010018470">
    <property type="protein sequence ID" value="MCE5166000.1"/>
    <property type="molecule type" value="Genomic_DNA"/>
</dbReference>
<keyword evidence="1" id="KW-0812">Transmembrane</keyword>
<keyword evidence="3" id="KW-1185">Reference proteome</keyword>